<dbReference type="GO" id="GO:0045252">
    <property type="term" value="C:oxoglutarate dehydrogenase complex"/>
    <property type="evidence" value="ECO:0007669"/>
    <property type="project" value="TreeGrafter"/>
</dbReference>
<dbReference type="SMART" id="SM00861">
    <property type="entry name" value="Transket_pyr"/>
    <property type="match status" value="1"/>
</dbReference>
<dbReference type="SUPFAM" id="SSF52518">
    <property type="entry name" value="Thiamin diphosphate-binding fold (THDP-binding)"/>
    <property type="match status" value="2"/>
</dbReference>
<dbReference type="Gene3D" id="3.40.50.12470">
    <property type="match status" value="1"/>
</dbReference>
<comment type="similarity">
    <text evidence="3">Belongs to the alpha-ketoglutarate dehydrogenase family.</text>
</comment>
<dbReference type="NCBIfam" id="NF008907">
    <property type="entry name" value="PRK12270.1"/>
    <property type="match status" value="1"/>
</dbReference>
<dbReference type="InterPro" id="IPR042179">
    <property type="entry name" value="KGD_C_sf"/>
</dbReference>
<name>A0A5C5UUE7_9BACT</name>
<dbReference type="GO" id="GO:0006099">
    <property type="term" value="P:tricarboxylic acid cycle"/>
    <property type="evidence" value="ECO:0007669"/>
    <property type="project" value="TreeGrafter"/>
</dbReference>
<dbReference type="InterPro" id="IPR001017">
    <property type="entry name" value="DH_E1"/>
</dbReference>
<feature type="domain" description="Transketolase-like pyrimidine-binding" evidence="7">
    <location>
        <begin position="604"/>
        <end position="797"/>
    </location>
</feature>
<evidence type="ECO:0000313" key="8">
    <source>
        <dbReference type="EMBL" id="TWT29287.1"/>
    </source>
</evidence>
<evidence type="ECO:0000256" key="6">
    <source>
        <dbReference type="ARBA" id="ARBA00023052"/>
    </source>
</evidence>
<dbReference type="InterPro" id="IPR011603">
    <property type="entry name" value="2oxoglutarate_DH_E1"/>
</dbReference>
<dbReference type="Pfam" id="PF16870">
    <property type="entry name" value="OxoGdeHyase_C"/>
    <property type="match status" value="1"/>
</dbReference>
<evidence type="ECO:0000256" key="3">
    <source>
        <dbReference type="ARBA" id="ARBA00006936"/>
    </source>
</evidence>
<accession>A0A5C5UUE7</accession>
<keyword evidence="5 8" id="KW-0560">Oxidoreductase</keyword>
<proteinExistence type="inferred from homology"/>
<dbReference type="RefSeq" id="WP_246120257.1">
    <property type="nucleotide sequence ID" value="NZ_SJPF01000009.1"/>
</dbReference>
<keyword evidence="9" id="KW-1185">Reference proteome</keyword>
<dbReference type="InterPro" id="IPR029061">
    <property type="entry name" value="THDP-binding"/>
</dbReference>
<evidence type="ECO:0000259" key="7">
    <source>
        <dbReference type="SMART" id="SM00861"/>
    </source>
</evidence>
<comment type="caution">
    <text evidence="8">The sequence shown here is derived from an EMBL/GenBank/DDBJ whole genome shotgun (WGS) entry which is preliminary data.</text>
</comment>
<reference evidence="8 9" key="1">
    <citation type="submission" date="2019-02" db="EMBL/GenBank/DDBJ databases">
        <title>Deep-cultivation of Planctomycetes and their phenomic and genomic characterization uncovers novel biology.</title>
        <authorList>
            <person name="Wiegand S."/>
            <person name="Jogler M."/>
            <person name="Boedeker C."/>
            <person name="Pinto D."/>
            <person name="Vollmers J."/>
            <person name="Rivas-Marin E."/>
            <person name="Kohn T."/>
            <person name="Peeters S.H."/>
            <person name="Heuer A."/>
            <person name="Rast P."/>
            <person name="Oberbeckmann S."/>
            <person name="Bunk B."/>
            <person name="Jeske O."/>
            <person name="Meyerdierks A."/>
            <person name="Storesund J.E."/>
            <person name="Kallscheuer N."/>
            <person name="Luecker S."/>
            <person name="Lage O.M."/>
            <person name="Pohl T."/>
            <person name="Merkel B.J."/>
            <person name="Hornburger P."/>
            <person name="Mueller R.-W."/>
            <person name="Bruemmer F."/>
            <person name="Labrenz M."/>
            <person name="Spormann A.M."/>
            <person name="Op Den Camp H."/>
            <person name="Overmann J."/>
            <person name="Amann R."/>
            <person name="Jetten M.S.M."/>
            <person name="Mascher T."/>
            <person name="Medema M.H."/>
            <person name="Devos D.P."/>
            <person name="Kaster A.-K."/>
            <person name="Ovreas L."/>
            <person name="Rohde M."/>
            <person name="Galperin M.Y."/>
            <person name="Jogler C."/>
        </authorList>
    </citation>
    <scope>NUCLEOTIDE SEQUENCE [LARGE SCALE GENOMIC DNA]</scope>
    <source>
        <strain evidence="8 9">Enr8</strain>
    </source>
</reference>
<dbReference type="CDD" id="cd02016">
    <property type="entry name" value="TPP_E1_OGDC_like"/>
    <property type="match status" value="1"/>
</dbReference>
<evidence type="ECO:0000256" key="2">
    <source>
        <dbReference type="ARBA" id="ARBA00003906"/>
    </source>
</evidence>
<dbReference type="InterPro" id="IPR031717">
    <property type="entry name" value="ODO-1/KGD_C"/>
</dbReference>
<keyword evidence="6" id="KW-0786">Thiamine pyrophosphate</keyword>
<dbReference type="Pfam" id="PF00676">
    <property type="entry name" value="E1_dh"/>
    <property type="match status" value="1"/>
</dbReference>
<dbReference type="Gene3D" id="1.10.287.1150">
    <property type="entry name" value="TPP helical domain"/>
    <property type="match status" value="1"/>
</dbReference>
<dbReference type="Proteomes" id="UP000318878">
    <property type="component" value="Unassembled WGS sequence"/>
</dbReference>
<dbReference type="Gene3D" id="3.40.50.970">
    <property type="match status" value="1"/>
</dbReference>
<dbReference type="Gene3D" id="3.40.50.11610">
    <property type="entry name" value="Multifunctional 2-oxoglutarate metabolism enzyme, C-terminal domain"/>
    <property type="match status" value="1"/>
</dbReference>
<dbReference type="InterPro" id="IPR032106">
    <property type="entry name" value="2-oxogl_dehyd_N"/>
</dbReference>
<dbReference type="Pfam" id="PF16078">
    <property type="entry name" value="2-oxogl_dehyd_N"/>
    <property type="match status" value="1"/>
</dbReference>
<dbReference type="EMBL" id="SJPF01000009">
    <property type="protein sequence ID" value="TWT29287.1"/>
    <property type="molecule type" value="Genomic_DNA"/>
</dbReference>
<dbReference type="GO" id="GO:0004591">
    <property type="term" value="F:oxoglutarate dehydrogenase (succinyl-transferring) activity"/>
    <property type="evidence" value="ECO:0007669"/>
    <property type="project" value="UniProtKB-EC"/>
</dbReference>
<organism evidence="8 9">
    <name type="scientific">Blastopirellula retiformator</name>
    <dbReference type="NCBI Taxonomy" id="2527970"/>
    <lineage>
        <taxon>Bacteria</taxon>
        <taxon>Pseudomonadati</taxon>
        <taxon>Planctomycetota</taxon>
        <taxon>Planctomycetia</taxon>
        <taxon>Pirellulales</taxon>
        <taxon>Pirellulaceae</taxon>
        <taxon>Blastopirellula</taxon>
    </lineage>
</organism>
<evidence type="ECO:0000256" key="1">
    <source>
        <dbReference type="ARBA" id="ARBA00001964"/>
    </source>
</evidence>
<dbReference type="PANTHER" id="PTHR23152">
    <property type="entry name" value="2-OXOGLUTARATE DEHYDROGENASE"/>
    <property type="match status" value="1"/>
</dbReference>
<dbReference type="NCBIfam" id="TIGR00239">
    <property type="entry name" value="2oxo_dh_E1"/>
    <property type="match status" value="1"/>
</dbReference>
<dbReference type="EC" id="1.2.4.2" evidence="4"/>
<dbReference type="AlphaFoldDB" id="A0A5C5UUE7"/>
<evidence type="ECO:0000256" key="4">
    <source>
        <dbReference type="ARBA" id="ARBA00012280"/>
    </source>
</evidence>
<dbReference type="InterPro" id="IPR005475">
    <property type="entry name" value="Transketolase-like_Pyr-bd"/>
</dbReference>
<evidence type="ECO:0000256" key="5">
    <source>
        <dbReference type="ARBA" id="ARBA00023002"/>
    </source>
</evidence>
<protein>
    <recommendedName>
        <fullName evidence="4">oxoglutarate dehydrogenase (succinyl-transferring)</fullName>
        <ecNumber evidence="4">1.2.4.2</ecNumber>
    </recommendedName>
</protein>
<dbReference type="GO" id="GO:0030976">
    <property type="term" value="F:thiamine pyrophosphate binding"/>
    <property type="evidence" value="ECO:0007669"/>
    <property type="project" value="InterPro"/>
</dbReference>
<dbReference type="GO" id="GO:0005829">
    <property type="term" value="C:cytosol"/>
    <property type="evidence" value="ECO:0007669"/>
    <property type="project" value="TreeGrafter"/>
</dbReference>
<gene>
    <name evidence="8" type="primary">sucA</name>
    <name evidence="8" type="ORF">Enr8_50880</name>
</gene>
<dbReference type="NCBIfam" id="NF006914">
    <property type="entry name" value="PRK09404.1"/>
    <property type="match status" value="1"/>
</dbReference>
<sequence length="944" mass="105645">MRTPLSKRVDIDVHNMAYAAELLDAYREDPHSVPDDWREFFEQLPQANGDIDALGSLAPPITTSSMFNPTGAAVEVNGSKNGAQAAAGPGGDALLQHCVDRMITGFRAYGHLHSRLDPLGLTTTPAPPLTPDQFDIKDSDLDRYIYVDRDGELSQTTIRECFERLQRVYCGDVGIQLQHIDDHVVRRWLIEQVEGDHRNTALDRDTQRRILQKLTEAMVFEEFVRKKYLGAKTFSLEGSETLIPLLDLAIHGFAEQGVRELVLAMPHRGRLSVLANVIRQPPREIFSQFEDADPQRHIGGGDVKYHMGASGDYIAASGQKVHVSLCFNPSHLEYVDPVALGRMRAKQDRRDDKERQLGAVVLIHGDAAFAGEGVVQETLNLSQLEGYCTGGTLHVIVNNQLGFTTQPLDSRSTIYATDVARMLQSPIFHVNGENPAAVSQVVSLALEFRRTHQRDVVIDMYCFRRFGHNETDEPSFTQPLLYQAIEHHRSIRDRFLDNLVELGQFEVQEADEMLTRHHDFLQTEYEIGKDLVVGPPKPQNAWEGYLGGPQPPIGEDDPDTGVPGDKLSKILVKLTEIPKGFHLHRKLTRQMEARRDMAAGKRSLDWASAEALAFASLAMAGRRVRLSGQDAQRGTFSQRHGVLHDVVTGRTHNIFSKLTADQAPVELVNSPLSEAGVLGFDYGYSLDFPEALVAWEAQFGDFGNCAQVIVDEFISGAEDKWDRLSGIVMLLPHGYEGQGPEHSSGRLERFLAIGAEDNIQVAYPSTPAQYFHLLRRQSLRKWRKPLVIFTPKSLLRHPSAVSTLSDLSDGEFKNILPDLTVDPSNVRRIMLCSGKLYYELDSYRHDHGIDDIAILRIEMLHPLRDGEVVEALSDYPSDCRVTWVQEEPINMGAWPHWATRFSGHRVGEHELHVVGRPRSASPATGSKSAHLWEQADLLERAFAD</sequence>
<comment type="cofactor">
    <cofactor evidence="1">
        <name>thiamine diphosphate</name>
        <dbReference type="ChEBI" id="CHEBI:58937"/>
    </cofactor>
</comment>
<dbReference type="PANTHER" id="PTHR23152:SF4">
    <property type="entry name" value="2-OXOADIPATE DEHYDROGENASE COMPLEX COMPONENT E1"/>
    <property type="match status" value="1"/>
</dbReference>
<evidence type="ECO:0000313" key="9">
    <source>
        <dbReference type="Proteomes" id="UP000318878"/>
    </source>
</evidence>
<dbReference type="PIRSF" id="PIRSF000157">
    <property type="entry name" value="Oxoglu_dh_E1"/>
    <property type="match status" value="1"/>
</dbReference>
<comment type="function">
    <text evidence="2">E1 component of the 2-oxoglutarate dehydrogenase (OGDH) complex which catalyzes the decarboxylation of 2-oxoglutarate, the first step in the conversion of 2-oxoglutarate to succinyl-CoA and CO(2).</text>
</comment>
<dbReference type="Pfam" id="PF02779">
    <property type="entry name" value="Transket_pyr"/>
    <property type="match status" value="1"/>
</dbReference>